<evidence type="ECO:0000313" key="3">
    <source>
        <dbReference type="Proteomes" id="UP001217500"/>
    </source>
</evidence>
<dbReference type="InterPro" id="IPR035965">
    <property type="entry name" value="PAS-like_dom_sf"/>
</dbReference>
<organism evidence="2 3">
    <name type="scientific">Gimibacter soli</name>
    <dbReference type="NCBI Taxonomy" id="3024400"/>
    <lineage>
        <taxon>Bacteria</taxon>
        <taxon>Pseudomonadati</taxon>
        <taxon>Pseudomonadota</taxon>
        <taxon>Alphaproteobacteria</taxon>
        <taxon>Kordiimonadales</taxon>
        <taxon>Temperatibacteraceae</taxon>
        <taxon>Gimibacter</taxon>
    </lineage>
</organism>
<evidence type="ECO:0000313" key="2">
    <source>
        <dbReference type="EMBL" id="WCL54028.1"/>
    </source>
</evidence>
<dbReference type="Pfam" id="PF08447">
    <property type="entry name" value="PAS_3"/>
    <property type="match status" value="1"/>
</dbReference>
<gene>
    <name evidence="2" type="ORF">PH603_15930</name>
</gene>
<protein>
    <submittedName>
        <fullName evidence="2">PAS domain-containing protein</fullName>
    </submittedName>
</protein>
<dbReference type="NCBIfam" id="TIGR00229">
    <property type="entry name" value="sensory_box"/>
    <property type="match status" value="1"/>
</dbReference>
<reference evidence="2" key="1">
    <citation type="submission" date="2023-01" db="EMBL/GenBank/DDBJ databases">
        <title>The genome sequence of Kordiimonadaceae bacterium 6D33.</title>
        <authorList>
            <person name="Liu Y."/>
        </authorList>
    </citation>
    <scope>NUCLEOTIDE SEQUENCE</scope>
    <source>
        <strain evidence="2">6D33</strain>
    </source>
</reference>
<proteinExistence type="predicted"/>
<dbReference type="PROSITE" id="PS50112">
    <property type="entry name" value="PAS"/>
    <property type="match status" value="1"/>
</dbReference>
<dbReference type="InterPro" id="IPR000014">
    <property type="entry name" value="PAS"/>
</dbReference>
<dbReference type="KEGG" id="gso:PH603_15930"/>
<dbReference type="RefSeq" id="WP_289503747.1">
    <property type="nucleotide sequence ID" value="NZ_CP116805.1"/>
</dbReference>
<dbReference type="SMART" id="SM00086">
    <property type="entry name" value="PAC"/>
    <property type="match status" value="1"/>
</dbReference>
<dbReference type="InterPro" id="IPR013655">
    <property type="entry name" value="PAS_fold_3"/>
</dbReference>
<dbReference type="CDD" id="cd00130">
    <property type="entry name" value="PAS"/>
    <property type="match status" value="1"/>
</dbReference>
<sequence>MDHHPIQPTNVEHRFGNDEIIVSKTDTRGWITYANDIFCKISGFREDEMVGKPHSLIRHPDMPRTVFKLLWETLKSKREIFAYVKNIAKDGGYYWVFAHVTPTLDQSGEIIGYHSNRRVPSKQAVAQISKIYEALLAEEKRHADPKAGLAAGEALLVKTLKDAGLTYDEFVWSLQE</sequence>
<keyword evidence="3" id="KW-1185">Reference proteome</keyword>
<evidence type="ECO:0000259" key="1">
    <source>
        <dbReference type="PROSITE" id="PS50112"/>
    </source>
</evidence>
<name>A0AAF0BH11_9PROT</name>
<accession>A0AAF0BH11</accession>
<feature type="domain" description="PAS" evidence="1">
    <location>
        <begin position="26"/>
        <end position="77"/>
    </location>
</feature>
<dbReference type="EMBL" id="CP116805">
    <property type="protein sequence ID" value="WCL54028.1"/>
    <property type="molecule type" value="Genomic_DNA"/>
</dbReference>
<dbReference type="InterPro" id="IPR001610">
    <property type="entry name" value="PAC"/>
</dbReference>
<dbReference type="SUPFAM" id="SSF55785">
    <property type="entry name" value="PYP-like sensor domain (PAS domain)"/>
    <property type="match status" value="1"/>
</dbReference>
<dbReference type="AlphaFoldDB" id="A0AAF0BH11"/>
<dbReference type="Gene3D" id="3.30.450.20">
    <property type="entry name" value="PAS domain"/>
    <property type="match status" value="1"/>
</dbReference>
<dbReference type="Proteomes" id="UP001217500">
    <property type="component" value="Chromosome"/>
</dbReference>